<protein>
    <submittedName>
        <fullName evidence="1">Uncharacterized protein</fullName>
    </submittedName>
</protein>
<comment type="caution">
    <text evidence="1">The sequence shown here is derived from an EMBL/GenBank/DDBJ whole genome shotgun (WGS) entry which is preliminary data.</text>
</comment>
<organism evidence="1 2">
    <name type="scientific">Naganishia cerealis</name>
    <dbReference type="NCBI Taxonomy" id="610337"/>
    <lineage>
        <taxon>Eukaryota</taxon>
        <taxon>Fungi</taxon>
        <taxon>Dikarya</taxon>
        <taxon>Basidiomycota</taxon>
        <taxon>Agaricomycotina</taxon>
        <taxon>Tremellomycetes</taxon>
        <taxon>Filobasidiales</taxon>
        <taxon>Filobasidiaceae</taxon>
        <taxon>Naganishia</taxon>
    </lineage>
</organism>
<evidence type="ECO:0000313" key="1">
    <source>
        <dbReference type="EMBL" id="KAJ9092849.1"/>
    </source>
</evidence>
<dbReference type="Proteomes" id="UP001241377">
    <property type="component" value="Unassembled WGS sequence"/>
</dbReference>
<reference evidence="1" key="1">
    <citation type="submission" date="2023-04" db="EMBL/GenBank/DDBJ databases">
        <title>Draft Genome sequencing of Naganishia species isolated from polar environments using Oxford Nanopore Technology.</title>
        <authorList>
            <person name="Leo P."/>
            <person name="Venkateswaran K."/>
        </authorList>
    </citation>
    <scope>NUCLEOTIDE SEQUENCE</scope>
    <source>
        <strain evidence="1">MNA-CCFEE 5261</strain>
    </source>
</reference>
<sequence>MFERLLEDFDLREVSSDAITLANRHGYVYTLSLAVAFPPILHTTLTGPDRPAPPQTNLVKSSAELRVPLPSALNRDDSNKAIRFQLADGKQVILDYSSDICLQVTESLVDEDGDQQDKRLIFGTVPRRGYVLGEHGIIRYSRFIDGNIHVGLGEKGAPLDLTGRLFELTGTDAAAYDAYLTDPLYKHTPFLISVAKPYNTLKQGVIQPSSYAQYHTTNSDGTWDIHHKRSDPQGYFSRYSQDWGGLDEYIIFDSPSGEVQGKSNGHSNGHDFAWKLEKEVLDRQRDTGNAYTGLRYFTRTFSEMVGKPLLVPRDWLGYLASGMGLGESDEPQAQMLLEGWPDMCKENDIPCSGMHLSSGYTVGEEDGNRYVFTMNKKRYPDFKAMAATFHRAGIKIAPNIKPYLLSTHPDYKKLEEAGALFKDPFYDPPTTVTTSIWSSRVGSSEKGSWSDMTSAAARKWWHDGVKSLVELGCDAMWNDNNEYLLHNDTYLAECDEEGRPRNAPKGKLNVGLLGRMYNTELMGKISHDTCVELQPDRRPFVLTRSGNVGTFKYAASTWSGDNYTSWKTLQGSVAMGLNAGLSLMQCYGTDVGGFAGPLPSPELFVRWVQFGCVNQRFCIHSFKPNKKDPSGASATNMPWMYPEVTPLIRKAIKRRYELLPYFNSLNWESHIHAEPPNSWLGHGEFGRDTNLYSDEVLNGFDFWLGTGRLLVAGAYFPGQMKKAVYFPQTQPNDKTSYIRLSQDPSSVLQVFEAGTTCEVHIPLDEFAIFARAGTVLPIGRDHATVTARNGIAQTAGDGVEVVLKEDGGMVSLDDWRGIEIFPPSANSSSISGKGAWVEDDGVSRTPKTTIVDVKYEADPEVVNVTAKFLKRDFDVAWGNELWVVLPPGDHRKVQGGVSGEDAHGRKAWRIQVRQ</sequence>
<evidence type="ECO:0000313" key="2">
    <source>
        <dbReference type="Proteomes" id="UP001241377"/>
    </source>
</evidence>
<accession>A0ACC2V1G0</accession>
<gene>
    <name evidence="1" type="ORF">QFC19_008573</name>
</gene>
<proteinExistence type="predicted"/>
<name>A0ACC2V1G0_9TREE</name>
<keyword evidence="2" id="KW-1185">Reference proteome</keyword>
<dbReference type="EMBL" id="JASBWR010000130">
    <property type="protein sequence ID" value="KAJ9092849.1"/>
    <property type="molecule type" value="Genomic_DNA"/>
</dbReference>